<dbReference type="InterPro" id="IPR013098">
    <property type="entry name" value="Ig_I-set"/>
</dbReference>
<keyword evidence="7" id="KW-0812">Transmembrane</keyword>
<evidence type="ECO:0000259" key="9">
    <source>
        <dbReference type="PROSITE" id="PS50835"/>
    </source>
</evidence>
<feature type="domain" description="Ig-like" evidence="9">
    <location>
        <begin position="820"/>
        <end position="913"/>
    </location>
</feature>
<keyword evidence="3 7" id="KW-0472">Membrane</keyword>
<keyword evidence="4" id="KW-1015">Disulfide bond</keyword>
<evidence type="ECO:0000313" key="12">
    <source>
        <dbReference type="Proteomes" id="UP000005237"/>
    </source>
</evidence>
<reference evidence="12" key="1">
    <citation type="submission" date="2010-08" db="EMBL/GenBank/DDBJ databases">
        <authorList>
            <consortium name="Caenorhabditis japonica Sequencing Consortium"/>
            <person name="Wilson R.K."/>
        </authorList>
    </citation>
    <scope>NUCLEOTIDE SEQUENCE [LARGE SCALE GENOMIC DNA]</scope>
    <source>
        <strain evidence="12">DF5081</strain>
    </source>
</reference>
<dbReference type="SMART" id="SM00409">
    <property type="entry name" value="IG"/>
    <property type="match status" value="7"/>
</dbReference>
<dbReference type="InterPro" id="IPR003598">
    <property type="entry name" value="Ig_sub2"/>
</dbReference>
<dbReference type="Pfam" id="PF07679">
    <property type="entry name" value="I-set"/>
    <property type="match status" value="2"/>
</dbReference>
<dbReference type="PANTHER" id="PTHR11640">
    <property type="entry name" value="NEPHRIN"/>
    <property type="match status" value="1"/>
</dbReference>
<keyword evidence="12" id="KW-1185">Reference proteome</keyword>
<evidence type="ECO:0000313" key="11">
    <source>
        <dbReference type="EnsemblMetazoa" id="CJA07763.1"/>
    </source>
</evidence>
<organism evidence="11 12">
    <name type="scientific">Caenorhabditis japonica</name>
    <dbReference type="NCBI Taxonomy" id="281687"/>
    <lineage>
        <taxon>Eukaryota</taxon>
        <taxon>Metazoa</taxon>
        <taxon>Ecdysozoa</taxon>
        <taxon>Nematoda</taxon>
        <taxon>Chromadorea</taxon>
        <taxon>Rhabditida</taxon>
        <taxon>Rhabditina</taxon>
        <taxon>Rhabditomorpha</taxon>
        <taxon>Rhabditoidea</taxon>
        <taxon>Rhabditidae</taxon>
        <taxon>Peloderinae</taxon>
        <taxon>Caenorhabditis</taxon>
    </lineage>
</organism>
<dbReference type="InterPro" id="IPR036179">
    <property type="entry name" value="Ig-like_dom_sf"/>
</dbReference>
<dbReference type="CDD" id="cd00096">
    <property type="entry name" value="Ig"/>
    <property type="match status" value="1"/>
</dbReference>
<comment type="subcellular location">
    <subcellularLocation>
        <location evidence="1">Membrane</location>
        <topology evidence="1">Single-pass type I membrane protein</topology>
    </subcellularLocation>
</comment>
<dbReference type="Pfam" id="PF08205">
    <property type="entry name" value="C2-set_2"/>
    <property type="match status" value="4"/>
</dbReference>
<dbReference type="InterPro" id="IPR013783">
    <property type="entry name" value="Ig-like_fold"/>
</dbReference>
<proteinExistence type="predicted"/>
<dbReference type="InterPro" id="IPR036116">
    <property type="entry name" value="FN3_sf"/>
</dbReference>
<evidence type="ECO:0000256" key="4">
    <source>
        <dbReference type="ARBA" id="ARBA00023157"/>
    </source>
</evidence>
<dbReference type="InterPro" id="IPR013162">
    <property type="entry name" value="CD80_C2-set"/>
</dbReference>
<evidence type="ECO:0000256" key="1">
    <source>
        <dbReference type="ARBA" id="ARBA00004479"/>
    </source>
</evidence>
<sequence>MRKKLILILVILYLIPNANADFLIYPSNTSSIIGDSITFRCASEKSLEPIIYSQWKSNTGTLLGYHQQGVLPGHQGRYSYIKQYPEELNLKINNINLDDDGEYECQMLHPKQGPTRAKAFLNVIVPPLSIYFSAYQDNSVIAIKENDPLNLTCVIPNVKPEPEIVWYLDGKVITENIQKSAYQHFNKTLTITSSLSINPERSQQGNSITCEAIHKETGIKLMSNTTLDVLYPPTDPSVQVIGTPRLVKAGESVSIACHVTGGNPLPDVFWYKGGEKLQSHGVLDARSQKMTNIYSFIASSKDNNAKYECRANNSNSPNSKNAFLSITVNYPPLDVEFFGESKVRQGESIKIQCKSLPSNPAAHISWTLNGRQMQTSTQQQFSTPDGIESSSNFTLHTRDLSVEMHQITIECTASNTEGSASRKNIIKIIVPPKAPRITGLKSGHYFEGDIINVTCTADGGNPFAELSWFIGNKRVNEEHNKVSGLSSISTLTLRMDRSMDKQQLRCEAMNSALTEPLVESEYLSVYYTPKSVAIRPAENNINEFIVGKPARLICSAKSSNPVARISWTFLHENSHGKTEQGDVSLNETSGKDGFNVDNIISFIPTRNDNGINVQCTSSHPEWKKSVNATFPLNILYPPNLLIKNPVTIVVSEGDSFKENLTIRGNPPVASWEWKKDKVSFNHAIGKIFARGSVLSGKQVQSEDAGVFVVTATNSIGSVDVKINLVVEYSARITKISSPVVANPGDTVFLECHTIGEPNTPNMTQWLKNGVAIDSSNRSHNKSILRLNATKISSGEYVCRANNGVGVPTERKTFLLVNSAPKIIHDPRYSKIADVLGGTAKAVCRVHAVPVVEFMWERDEQKIKTNNSKYAFVSTQIDYTTFESSLWIKDISLDDYTKKVRCIARNNYGTDMVSIPILPPTNPDVPQNLSSTNSTRNTISIAWEPQFDGGSKQIFEIKYKIHNEDFVHLVNTTYSNLRLSGLAVAQTYSFEVRSINSRGFVSPWTSPSYFSTLGEDGVNVELIHKNWSISQYVPIILIVAVVFILVHVIVCCFLCNKNKKRKLREKTEMARAAIGDIRQVQMYGALLTNEDKSQRGYDDRLEISEDEHSVRTMIEVSPNGFMQPIEPIMYESEHLLNYQSRNYSMGAHGDNTTYANVPYPEPPNFPHNSNWSISPRSNHGSSQLHLSTFINPNVGVRAGPINFSQIDGDLV</sequence>
<evidence type="ECO:0000256" key="5">
    <source>
        <dbReference type="ARBA" id="ARBA00023180"/>
    </source>
</evidence>
<dbReference type="Pfam" id="PF13927">
    <property type="entry name" value="Ig_3"/>
    <property type="match status" value="1"/>
</dbReference>
<dbReference type="SUPFAM" id="SSF48726">
    <property type="entry name" value="Immunoglobulin"/>
    <property type="match status" value="9"/>
</dbReference>
<feature type="transmembrane region" description="Helical" evidence="7">
    <location>
        <begin position="1031"/>
        <end position="1055"/>
    </location>
</feature>
<dbReference type="SUPFAM" id="SSF49265">
    <property type="entry name" value="Fibronectin type III"/>
    <property type="match status" value="1"/>
</dbReference>
<dbReference type="EnsemblMetazoa" id="CJA07763.1">
    <property type="protein sequence ID" value="CJA07763.1"/>
    <property type="gene ID" value="WBGene00126967"/>
</dbReference>
<evidence type="ECO:0008006" key="13">
    <source>
        <dbReference type="Google" id="ProtNLM"/>
    </source>
</evidence>
<name>A0A8R1HP98_CAEJA</name>
<evidence type="ECO:0000256" key="8">
    <source>
        <dbReference type="SAM" id="SignalP"/>
    </source>
</evidence>
<dbReference type="InterPro" id="IPR007110">
    <property type="entry name" value="Ig-like_dom"/>
</dbReference>
<feature type="chain" id="PRO_5035800074" description="Nephrin" evidence="8">
    <location>
        <begin position="21"/>
        <end position="1210"/>
    </location>
</feature>
<keyword evidence="7" id="KW-1133">Transmembrane helix</keyword>
<feature type="domain" description="Fibronectin type-III" evidence="10">
    <location>
        <begin position="924"/>
        <end position="1014"/>
    </location>
</feature>
<dbReference type="Pfam" id="PF00047">
    <property type="entry name" value="ig"/>
    <property type="match status" value="1"/>
</dbReference>
<feature type="signal peptide" evidence="8">
    <location>
        <begin position="1"/>
        <end position="20"/>
    </location>
</feature>
<dbReference type="PROSITE" id="PS50853">
    <property type="entry name" value="FN3"/>
    <property type="match status" value="1"/>
</dbReference>
<dbReference type="Proteomes" id="UP000005237">
    <property type="component" value="Unassembled WGS sequence"/>
</dbReference>
<dbReference type="GO" id="GO:0098609">
    <property type="term" value="P:cell-cell adhesion"/>
    <property type="evidence" value="ECO:0007669"/>
    <property type="project" value="TreeGrafter"/>
</dbReference>
<feature type="domain" description="Ig-like" evidence="9">
    <location>
        <begin position="126"/>
        <end position="226"/>
    </location>
</feature>
<feature type="domain" description="Ig-like" evidence="9">
    <location>
        <begin position="730"/>
        <end position="814"/>
    </location>
</feature>
<feature type="domain" description="Ig-like" evidence="9">
    <location>
        <begin position="529"/>
        <end position="627"/>
    </location>
</feature>
<feature type="domain" description="Ig-like" evidence="9">
    <location>
        <begin position="432"/>
        <end position="524"/>
    </location>
</feature>
<dbReference type="InterPro" id="IPR003961">
    <property type="entry name" value="FN3_dom"/>
</dbReference>
<dbReference type="InterPro" id="IPR013151">
    <property type="entry name" value="Immunoglobulin_dom"/>
</dbReference>
<dbReference type="InterPro" id="IPR003599">
    <property type="entry name" value="Ig_sub"/>
</dbReference>
<keyword evidence="2" id="KW-0677">Repeat</keyword>
<dbReference type="GO" id="GO:0050839">
    <property type="term" value="F:cell adhesion molecule binding"/>
    <property type="evidence" value="ECO:0007669"/>
    <property type="project" value="TreeGrafter"/>
</dbReference>
<dbReference type="PANTHER" id="PTHR11640:SF136">
    <property type="entry name" value="NEPHRIN"/>
    <property type="match status" value="1"/>
</dbReference>
<dbReference type="SMART" id="SM00060">
    <property type="entry name" value="FN3"/>
    <property type="match status" value="1"/>
</dbReference>
<dbReference type="Pfam" id="PF00041">
    <property type="entry name" value="fn3"/>
    <property type="match status" value="1"/>
</dbReference>
<reference evidence="11" key="2">
    <citation type="submission" date="2022-06" db="UniProtKB">
        <authorList>
            <consortium name="EnsemblMetazoa"/>
        </authorList>
    </citation>
    <scope>IDENTIFICATION</scope>
    <source>
        <strain evidence="11">DF5081</strain>
    </source>
</reference>
<evidence type="ECO:0000256" key="7">
    <source>
        <dbReference type="SAM" id="Phobius"/>
    </source>
</evidence>
<accession>A0A8R1HP98</accession>
<keyword evidence="6" id="KW-0393">Immunoglobulin domain</keyword>
<protein>
    <recommendedName>
        <fullName evidence="13">Nephrin</fullName>
    </recommendedName>
</protein>
<dbReference type="AlphaFoldDB" id="A0A8R1HP98"/>
<dbReference type="InterPro" id="IPR051275">
    <property type="entry name" value="Cell_adhesion_signaling"/>
</dbReference>
<feature type="domain" description="Ig-like" evidence="9">
    <location>
        <begin position="236"/>
        <end position="325"/>
    </location>
</feature>
<dbReference type="CDD" id="cd00063">
    <property type="entry name" value="FN3"/>
    <property type="match status" value="1"/>
</dbReference>
<feature type="domain" description="Ig-like" evidence="9">
    <location>
        <begin position="331"/>
        <end position="427"/>
    </location>
</feature>
<dbReference type="Gene3D" id="2.60.40.10">
    <property type="entry name" value="Immunoglobulins"/>
    <property type="match status" value="10"/>
</dbReference>
<dbReference type="GO" id="GO:0005911">
    <property type="term" value="C:cell-cell junction"/>
    <property type="evidence" value="ECO:0007669"/>
    <property type="project" value="TreeGrafter"/>
</dbReference>
<keyword evidence="8" id="KW-0732">Signal</keyword>
<feature type="domain" description="Ig-like" evidence="9">
    <location>
        <begin position="16"/>
        <end position="122"/>
    </location>
</feature>
<dbReference type="PROSITE" id="PS50835">
    <property type="entry name" value="IG_LIKE"/>
    <property type="match status" value="8"/>
</dbReference>
<dbReference type="GO" id="GO:0005886">
    <property type="term" value="C:plasma membrane"/>
    <property type="evidence" value="ECO:0007669"/>
    <property type="project" value="TreeGrafter"/>
</dbReference>
<evidence type="ECO:0000256" key="3">
    <source>
        <dbReference type="ARBA" id="ARBA00023136"/>
    </source>
</evidence>
<evidence type="ECO:0000256" key="6">
    <source>
        <dbReference type="ARBA" id="ARBA00023319"/>
    </source>
</evidence>
<evidence type="ECO:0000259" key="10">
    <source>
        <dbReference type="PROSITE" id="PS50853"/>
    </source>
</evidence>
<dbReference type="SMART" id="SM00408">
    <property type="entry name" value="IGc2"/>
    <property type="match status" value="6"/>
</dbReference>
<keyword evidence="5" id="KW-0325">Glycoprotein</keyword>
<evidence type="ECO:0000256" key="2">
    <source>
        <dbReference type="ARBA" id="ARBA00022737"/>
    </source>
</evidence>